<evidence type="ECO:0000313" key="1">
    <source>
        <dbReference type="EMBL" id="KKK61414.1"/>
    </source>
</evidence>
<accession>A0A0F8Z4W4</accession>
<dbReference type="EMBL" id="LAZR01062485">
    <property type="protein sequence ID" value="KKK61414.1"/>
    <property type="molecule type" value="Genomic_DNA"/>
</dbReference>
<organism evidence="1">
    <name type="scientific">marine sediment metagenome</name>
    <dbReference type="NCBI Taxonomy" id="412755"/>
    <lineage>
        <taxon>unclassified sequences</taxon>
        <taxon>metagenomes</taxon>
        <taxon>ecological metagenomes</taxon>
    </lineage>
</organism>
<feature type="non-terminal residue" evidence="1">
    <location>
        <position position="1"/>
    </location>
</feature>
<dbReference type="AlphaFoldDB" id="A0A0F8Z4W4"/>
<reference evidence="1" key="1">
    <citation type="journal article" date="2015" name="Nature">
        <title>Complex archaea that bridge the gap between prokaryotes and eukaryotes.</title>
        <authorList>
            <person name="Spang A."/>
            <person name="Saw J.H."/>
            <person name="Jorgensen S.L."/>
            <person name="Zaremba-Niedzwiedzka K."/>
            <person name="Martijn J."/>
            <person name="Lind A.E."/>
            <person name="van Eijk R."/>
            <person name="Schleper C."/>
            <person name="Guy L."/>
            <person name="Ettema T.J."/>
        </authorList>
    </citation>
    <scope>NUCLEOTIDE SEQUENCE</scope>
</reference>
<name>A0A0F8Z4W4_9ZZZZ</name>
<comment type="caution">
    <text evidence="1">The sequence shown here is derived from an EMBL/GenBank/DDBJ whole genome shotgun (WGS) entry which is preliminary data.</text>
</comment>
<sequence>SRRISAECGDMPILNLSFDGQEDATLTTRLEAFVEQVASRQGANLSVSQLIYS</sequence>
<protein>
    <submittedName>
        <fullName evidence="1">Uncharacterized protein</fullName>
    </submittedName>
</protein>
<proteinExistence type="predicted"/>
<gene>
    <name evidence="1" type="ORF">LCGC14_3014590</name>
</gene>